<evidence type="ECO:0000313" key="1">
    <source>
        <dbReference type="EMBL" id="PJC24136.1"/>
    </source>
</evidence>
<evidence type="ECO:0000313" key="2">
    <source>
        <dbReference type="Proteomes" id="UP000230251"/>
    </source>
</evidence>
<accession>A0A2M8EN22</accession>
<dbReference type="Proteomes" id="UP000230251">
    <property type="component" value="Unassembled WGS sequence"/>
</dbReference>
<comment type="caution">
    <text evidence="1">The sequence shown here is derived from an EMBL/GenBank/DDBJ whole genome shotgun (WGS) entry which is preliminary data.</text>
</comment>
<reference evidence="2" key="1">
    <citation type="submission" date="2017-09" db="EMBL/GenBank/DDBJ databases">
        <title>Depth-based differentiation of microbial function through sediment-hosted aquifers and enrichment of novel symbionts in the deep terrestrial subsurface.</title>
        <authorList>
            <person name="Probst A.J."/>
            <person name="Ladd B."/>
            <person name="Jarett J.K."/>
            <person name="Geller-Mcgrath D.E."/>
            <person name="Sieber C.M.K."/>
            <person name="Emerson J.B."/>
            <person name="Anantharaman K."/>
            <person name="Thomas B.C."/>
            <person name="Malmstrom R."/>
            <person name="Stieglmeier M."/>
            <person name="Klingl A."/>
            <person name="Woyke T."/>
            <person name="Ryan C.M."/>
            <person name="Banfield J.F."/>
        </authorList>
    </citation>
    <scope>NUCLEOTIDE SEQUENCE [LARGE SCALE GENOMIC DNA]</scope>
</reference>
<sequence>MAGGGAPTSAGELTQVSYILAVTGVRARLLSPFLVPDLLDGLVQYQAEGGHNATEGQQGEEPVWRSLLVPIDSEDQEHQNAH</sequence>
<proteinExistence type="predicted"/>
<dbReference type="AlphaFoldDB" id="A0A2M8EN22"/>
<name>A0A2M8EN22_9BACT</name>
<organism evidence="1 2">
    <name type="scientific">Candidatus Uhrbacteria bacterium CG_4_9_14_0_2_um_filter_41_50</name>
    <dbReference type="NCBI Taxonomy" id="1975031"/>
    <lineage>
        <taxon>Bacteria</taxon>
        <taxon>Candidatus Uhriibacteriota</taxon>
    </lineage>
</organism>
<dbReference type="EMBL" id="PFSI01000067">
    <property type="protein sequence ID" value="PJC24136.1"/>
    <property type="molecule type" value="Genomic_DNA"/>
</dbReference>
<protein>
    <submittedName>
        <fullName evidence="1">Uncharacterized protein</fullName>
    </submittedName>
</protein>
<gene>
    <name evidence="1" type="ORF">CO057_04465</name>
</gene>